<feature type="transmembrane region" description="Helical" evidence="2">
    <location>
        <begin position="106"/>
        <end position="127"/>
    </location>
</feature>
<keyword evidence="2" id="KW-1133">Transmembrane helix</keyword>
<sequence length="218" mass="25473">MDIKEYTCIIDFNICRRNNNERINNAEKTEVGNAYTNSIFYFFTDTHCRNVIYYQTKPSLTFTGEVSTRGGDEWRTEDRTSPEKYPPEEEMSGEQKVQTYRIPEEIGVYVLLFIKGVLMIAAIALYVRVVTFHLPTHVNCKQLSSLYISVILLLVNTMQSKKKPMISTDRGCIFMLPWYPLYIHLVHIPLAIRKQTDWILNHICYRLNCCSDIFCSDI</sequence>
<dbReference type="OrthoDB" id="6117380at2759"/>
<evidence type="ECO:0000313" key="4">
    <source>
        <dbReference type="RefSeq" id="XP_022323420.1"/>
    </source>
</evidence>
<dbReference type="RefSeq" id="XP_022323420.1">
    <property type="nucleotide sequence ID" value="XM_022467712.1"/>
</dbReference>
<reference evidence="4" key="1">
    <citation type="submission" date="2025-08" db="UniProtKB">
        <authorList>
            <consortium name="RefSeq"/>
        </authorList>
    </citation>
    <scope>IDENTIFICATION</scope>
    <source>
        <tissue evidence="4">Whole sample</tissue>
    </source>
</reference>
<evidence type="ECO:0000256" key="2">
    <source>
        <dbReference type="SAM" id="Phobius"/>
    </source>
</evidence>
<keyword evidence="2" id="KW-0812">Transmembrane</keyword>
<feature type="region of interest" description="Disordered" evidence="1">
    <location>
        <begin position="66"/>
        <end position="92"/>
    </location>
</feature>
<feature type="transmembrane region" description="Helical" evidence="2">
    <location>
        <begin position="142"/>
        <end position="159"/>
    </location>
</feature>
<protein>
    <submittedName>
        <fullName evidence="4">Uncharacterized protein LOC111124642 isoform X3</fullName>
    </submittedName>
</protein>
<keyword evidence="2" id="KW-0472">Membrane</keyword>
<dbReference type="AlphaFoldDB" id="A0A8B8D722"/>
<proteinExistence type="predicted"/>
<dbReference type="Proteomes" id="UP000694844">
    <property type="component" value="Chromosome 3"/>
</dbReference>
<dbReference type="GeneID" id="111124642"/>
<name>A0A8B8D722_CRAVI</name>
<evidence type="ECO:0000256" key="1">
    <source>
        <dbReference type="SAM" id="MobiDB-lite"/>
    </source>
</evidence>
<evidence type="ECO:0000313" key="3">
    <source>
        <dbReference type="Proteomes" id="UP000694844"/>
    </source>
</evidence>
<feature type="compositionally biased region" description="Basic and acidic residues" evidence="1">
    <location>
        <begin position="70"/>
        <end position="87"/>
    </location>
</feature>
<gene>
    <name evidence="4" type="primary">LOC111124642</name>
</gene>
<accession>A0A8B8D722</accession>
<organism evidence="3 4">
    <name type="scientific">Crassostrea virginica</name>
    <name type="common">Eastern oyster</name>
    <dbReference type="NCBI Taxonomy" id="6565"/>
    <lineage>
        <taxon>Eukaryota</taxon>
        <taxon>Metazoa</taxon>
        <taxon>Spiralia</taxon>
        <taxon>Lophotrochozoa</taxon>
        <taxon>Mollusca</taxon>
        <taxon>Bivalvia</taxon>
        <taxon>Autobranchia</taxon>
        <taxon>Pteriomorphia</taxon>
        <taxon>Ostreida</taxon>
        <taxon>Ostreoidea</taxon>
        <taxon>Ostreidae</taxon>
        <taxon>Crassostrea</taxon>
    </lineage>
</organism>
<keyword evidence="3" id="KW-1185">Reference proteome</keyword>